<accession>A0A2T2ZVA1</accession>
<feature type="compositionally biased region" description="Basic and acidic residues" evidence="1">
    <location>
        <begin position="54"/>
        <end position="70"/>
    </location>
</feature>
<sequence length="168" mass="18708">MLPMLLLLLLLLLLLTETRWLASHAGLGFVDWLMEVEVEGWAGQGRTGQGRAGKGLEKRGFLEPRKEARDGGGGGGGGGGRGRQRGQRGRGRHELPDGTAQRIKKTPSQAKASPQTLAARRTQQQQQQQQTARTTTATRRRRRSTEPSYHELLGLFWRSLKRQSTVRF</sequence>
<feature type="compositionally biased region" description="Polar residues" evidence="1">
    <location>
        <begin position="106"/>
        <end position="116"/>
    </location>
</feature>
<dbReference type="EMBL" id="KZ678644">
    <property type="protein sequence ID" value="PSR77695.1"/>
    <property type="molecule type" value="Genomic_DNA"/>
</dbReference>
<feature type="compositionally biased region" description="Gly residues" evidence="1">
    <location>
        <begin position="71"/>
        <end position="81"/>
    </location>
</feature>
<evidence type="ECO:0000256" key="2">
    <source>
        <dbReference type="SAM" id="SignalP"/>
    </source>
</evidence>
<keyword evidence="4" id="KW-1185">Reference proteome</keyword>
<feature type="compositionally biased region" description="Basic residues" evidence="1">
    <location>
        <begin position="82"/>
        <end position="91"/>
    </location>
</feature>
<evidence type="ECO:0000313" key="3">
    <source>
        <dbReference type="EMBL" id="PSR77695.1"/>
    </source>
</evidence>
<organism evidence="3 4">
    <name type="scientific">Coniella lustricola</name>
    <dbReference type="NCBI Taxonomy" id="2025994"/>
    <lineage>
        <taxon>Eukaryota</taxon>
        <taxon>Fungi</taxon>
        <taxon>Dikarya</taxon>
        <taxon>Ascomycota</taxon>
        <taxon>Pezizomycotina</taxon>
        <taxon>Sordariomycetes</taxon>
        <taxon>Sordariomycetidae</taxon>
        <taxon>Diaporthales</taxon>
        <taxon>Schizoparmaceae</taxon>
        <taxon>Coniella</taxon>
    </lineage>
</organism>
<reference evidence="3 4" key="1">
    <citation type="journal article" date="2018" name="Mycol. Prog.">
        <title>Coniella lustricola, a new species from submerged detritus.</title>
        <authorList>
            <person name="Raudabaugh D.B."/>
            <person name="Iturriaga T."/>
            <person name="Carver A."/>
            <person name="Mondo S."/>
            <person name="Pangilinan J."/>
            <person name="Lipzen A."/>
            <person name="He G."/>
            <person name="Amirebrahimi M."/>
            <person name="Grigoriev I.V."/>
            <person name="Miller A.N."/>
        </authorList>
    </citation>
    <scope>NUCLEOTIDE SEQUENCE [LARGE SCALE GENOMIC DNA]</scope>
    <source>
        <strain evidence="3 4">B22-T-1</strain>
    </source>
</reference>
<feature type="signal peptide" evidence="2">
    <location>
        <begin position="1"/>
        <end position="18"/>
    </location>
</feature>
<feature type="chain" id="PRO_5015656474" evidence="2">
    <location>
        <begin position="19"/>
        <end position="168"/>
    </location>
</feature>
<name>A0A2T2ZVA1_9PEZI</name>
<feature type="compositionally biased region" description="Gly residues" evidence="1">
    <location>
        <begin position="44"/>
        <end position="53"/>
    </location>
</feature>
<evidence type="ECO:0000313" key="4">
    <source>
        <dbReference type="Proteomes" id="UP000241462"/>
    </source>
</evidence>
<feature type="compositionally biased region" description="Low complexity" evidence="1">
    <location>
        <begin position="118"/>
        <end position="137"/>
    </location>
</feature>
<dbReference type="AlphaFoldDB" id="A0A2T2ZVA1"/>
<feature type="region of interest" description="Disordered" evidence="1">
    <location>
        <begin position="44"/>
        <end position="149"/>
    </location>
</feature>
<gene>
    <name evidence="3" type="ORF">BD289DRAFT_142295</name>
</gene>
<evidence type="ECO:0000256" key="1">
    <source>
        <dbReference type="SAM" id="MobiDB-lite"/>
    </source>
</evidence>
<dbReference type="Proteomes" id="UP000241462">
    <property type="component" value="Unassembled WGS sequence"/>
</dbReference>
<proteinExistence type="predicted"/>
<protein>
    <submittedName>
        <fullName evidence="3">Uncharacterized protein</fullName>
    </submittedName>
</protein>
<keyword evidence="2" id="KW-0732">Signal</keyword>
<dbReference type="InParanoid" id="A0A2T2ZVA1"/>